<dbReference type="Proteomes" id="UP000032946">
    <property type="component" value="Chromosome"/>
</dbReference>
<dbReference type="GO" id="GO:0010285">
    <property type="term" value="F:L,L-diaminopimelate aminotransferase activity"/>
    <property type="evidence" value="ECO:0007669"/>
    <property type="project" value="UniProtKB-EC"/>
</dbReference>
<proteinExistence type="predicted"/>
<dbReference type="EC" id="2.6.1.83" evidence="1"/>
<dbReference type="EMBL" id="FO818640">
    <property type="protein sequence ID" value="CDM97089.1"/>
    <property type="molecule type" value="Genomic_DNA"/>
</dbReference>
<keyword evidence="1" id="KW-0808">Transferase</keyword>
<gene>
    <name evidence="1" type="ORF">ARTHRO_50056</name>
</gene>
<dbReference type="RefSeq" id="WP_006623921.1">
    <property type="nucleotide sequence ID" value="NZ_FO818640.1"/>
</dbReference>
<dbReference type="InterPro" id="IPR015422">
    <property type="entry name" value="PyrdxlP-dep_Trfase_small"/>
</dbReference>
<keyword evidence="2" id="KW-1185">Reference proteome</keyword>
<protein>
    <submittedName>
        <fullName evidence="1">LL-diaminopimelate aminotransferase</fullName>
        <ecNumber evidence="1">2.6.1.83</ecNumber>
    </submittedName>
</protein>
<name>A0A9P1KJB0_9CYAN</name>
<reference evidence="1 2" key="1">
    <citation type="submission" date="2014-02" db="EMBL/GenBank/DDBJ databases">
        <authorList>
            <person name="Genoscope - CEA"/>
        </authorList>
    </citation>
    <scope>NUCLEOTIDE SEQUENCE [LARGE SCALE GENOMIC DNA]</scope>
    <source>
        <strain evidence="1 2">PCC 8005</strain>
    </source>
</reference>
<evidence type="ECO:0000313" key="2">
    <source>
        <dbReference type="Proteomes" id="UP000032946"/>
    </source>
</evidence>
<organism evidence="1 2">
    <name type="scientific">Limnospira indica PCC 8005</name>
    <dbReference type="NCBI Taxonomy" id="376219"/>
    <lineage>
        <taxon>Bacteria</taxon>
        <taxon>Bacillati</taxon>
        <taxon>Cyanobacteriota</taxon>
        <taxon>Cyanophyceae</taxon>
        <taxon>Oscillatoriophycideae</taxon>
        <taxon>Oscillatoriales</taxon>
        <taxon>Sirenicapillariaceae</taxon>
        <taxon>Limnospira</taxon>
    </lineage>
</organism>
<accession>A0A9P1KJB0</accession>
<keyword evidence="1" id="KW-0032">Aminotransferase</keyword>
<dbReference type="AlphaFoldDB" id="A0A9P1KJB0"/>
<evidence type="ECO:0000313" key="1">
    <source>
        <dbReference type="EMBL" id="CDM97089.1"/>
    </source>
</evidence>
<sequence>MRAVPYGDENGYGAAGEGFIRMALTNKESRIQEAIDRMRNAGITYQ</sequence>
<dbReference type="Gene3D" id="3.90.1150.10">
    <property type="entry name" value="Aspartate Aminotransferase, domain 1"/>
    <property type="match status" value="1"/>
</dbReference>